<keyword evidence="3" id="KW-1185">Reference proteome</keyword>
<gene>
    <name evidence="2" type="ORF">ACFOND_07725</name>
</gene>
<comment type="caution">
    <text evidence="2">The sequence shown here is derived from an EMBL/GenBank/DDBJ whole genome shotgun (WGS) entry which is preliminary data.</text>
</comment>
<keyword evidence="1" id="KW-1133">Transmembrane helix</keyword>
<evidence type="ECO:0000256" key="1">
    <source>
        <dbReference type="SAM" id="Phobius"/>
    </source>
</evidence>
<keyword evidence="1" id="KW-0812">Transmembrane</keyword>
<organism evidence="2 3">
    <name type="scientific">Reinekea marina</name>
    <dbReference type="NCBI Taxonomy" id="1310421"/>
    <lineage>
        <taxon>Bacteria</taxon>
        <taxon>Pseudomonadati</taxon>
        <taxon>Pseudomonadota</taxon>
        <taxon>Gammaproteobacteria</taxon>
        <taxon>Oceanospirillales</taxon>
        <taxon>Saccharospirillaceae</taxon>
        <taxon>Reinekea</taxon>
    </lineage>
</organism>
<dbReference type="RefSeq" id="WP_290280818.1">
    <property type="nucleotide sequence ID" value="NZ_JAUFQI010000001.1"/>
</dbReference>
<feature type="transmembrane region" description="Helical" evidence="1">
    <location>
        <begin position="17"/>
        <end position="38"/>
    </location>
</feature>
<reference evidence="3" key="1">
    <citation type="journal article" date="2019" name="Int. J. Syst. Evol. Microbiol.">
        <title>The Global Catalogue of Microorganisms (GCM) 10K type strain sequencing project: providing services to taxonomists for standard genome sequencing and annotation.</title>
        <authorList>
            <consortium name="The Broad Institute Genomics Platform"/>
            <consortium name="The Broad Institute Genome Sequencing Center for Infectious Disease"/>
            <person name="Wu L."/>
            <person name="Ma J."/>
        </authorList>
    </citation>
    <scope>NUCLEOTIDE SEQUENCE [LARGE SCALE GENOMIC DNA]</scope>
    <source>
        <strain evidence="3">CECT 8288</strain>
    </source>
</reference>
<dbReference type="Proteomes" id="UP001595710">
    <property type="component" value="Unassembled WGS sequence"/>
</dbReference>
<proteinExistence type="predicted"/>
<evidence type="ECO:0000313" key="3">
    <source>
        <dbReference type="Proteomes" id="UP001595710"/>
    </source>
</evidence>
<accession>A0ABV7WRP6</accession>
<dbReference type="EMBL" id="JBHRYN010000009">
    <property type="protein sequence ID" value="MFC3701519.1"/>
    <property type="molecule type" value="Genomic_DNA"/>
</dbReference>
<name>A0ABV7WRP6_9GAMM</name>
<sequence length="45" mass="4965">MNIQIGLPCDPKWLCDAIGLVIGVIVVVGVIALVRTVLKEHKKRR</sequence>
<keyword evidence="1" id="KW-0472">Membrane</keyword>
<evidence type="ECO:0000313" key="2">
    <source>
        <dbReference type="EMBL" id="MFC3701519.1"/>
    </source>
</evidence>
<protein>
    <submittedName>
        <fullName evidence="2">Uncharacterized protein</fullName>
    </submittedName>
</protein>